<evidence type="ECO:0000256" key="1">
    <source>
        <dbReference type="SAM" id="SignalP"/>
    </source>
</evidence>
<dbReference type="AlphaFoldDB" id="N8RJ08"/>
<proteinExistence type="predicted"/>
<accession>N8RJ08</accession>
<dbReference type="PATRIC" id="fig|1217671.3.peg.1019"/>
<evidence type="ECO:0000313" key="3">
    <source>
        <dbReference type="Proteomes" id="UP000018426"/>
    </source>
</evidence>
<keyword evidence="1" id="KW-0732">Signal</keyword>
<dbReference type="HOGENOM" id="CLU_151719_0_0_6"/>
<dbReference type="RefSeq" id="WP_004677945.1">
    <property type="nucleotide sequence ID" value="NZ_KB849225.1"/>
</dbReference>
<gene>
    <name evidence="2" type="ORF">F989_01024</name>
</gene>
<evidence type="ECO:0000313" key="2">
    <source>
        <dbReference type="EMBL" id="ENU34052.1"/>
    </source>
</evidence>
<sequence>MENKQHHYTDLCVILFMIASSSMGHAAQPLNEVNLALQTGVMNNALPSIIVKAQQDVLKPEEERWRAQRVLSDQNLRDVRIKILSESVLSPYQEQKRNTVSDGRDKKAATIKPHAVAPDRLMIYEFTSDNVHTYEFSDTYNTAGNQVDIEGRVTGTVTLNKK</sequence>
<dbReference type="Proteomes" id="UP000018426">
    <property type="component" value="Unassembled WGS sequence"/>
</dbReference>
<feature type="chain" id="PRO_5004131529" evidence="1">
    <location>
        <begin position="27"/>
        <end position="162"/>
    </location>
</feature>
<feature type="signal peptide" evidence="1">
    <location>
        <begin position="1"/>
        <end position="26"/>
    </location>
</feature>
<organism evidence="2 3">
    <name type="scientific">Acinetobacter parvus NIPH 1103</name>
    <dbReference type="NCBI Taxonomy" id="1217671"/>
    <lineage>
        <taxon>Bacteria</taxon>
        <taxon>Pseudomonadati</taxon>
        <taxon>Pseudomonadota</taxon>
        <taxon>Gammaproteobacteria</taxon>
        <taxon>Moraxellales</taxon>
        <taxon>Moraxellaceae</taxon>
        <taxon>Acinetobacter</taxon>
    </lineage>
</organism>
<protein>
    <submittedName>
        <fullName evidence="2">Uncharacterized protein</fullName>
    </submittedName>
</protein>
<comment type="caution">
    <text evidence="2">The sequence shown here is derived from an EMBL/GenBank/DDBJ whole genome shotgun (WGS) entry which is preliminary data.</text>
</comment>
<dbReference type="EMBL" id="APOL01000019">
    <property type="protein sequence ID" value="ENU34052.1"/>
    <property type="molecule type" value="Genomic_DNA"/>
</dbReference>
<name>N8RJ08_9GAMM</name>
<reference evidence="2 3" key="1">
    <citation type="submission" date="2013-02" db="EMBL/GenBank/DDBJ databases">
        <title>The Genome Sequence of Acinetobacter parvus NIPH 1103.</title>
        <authorList>
            <consortium name="The Broad Institute Genome Sequencing Platform"/>
            <consortium name="The Broad Institute Genome Sequencing Center for Infectious Disease"/>
            <person name="Cerqueira G."/>
            <person name="Feldgarden M."/>
            <person name="Courvalin P."/>
            <person name="Perichon B."/>
            <person name="Grillot-Courvalin C."/>
            <person name="Clermont D."/>
            <person name="Rocha E."/>
            <person name="Yoon E.-J."/>
            <person name="Nemec A."/>
            <person name="Walker B."/>
            <person name="Young S.K."/>
            <person name="Zeng Q."/>
            <person name="Gargeya S."/>
            <person name="Fitzgerald M."/>
            <person name="Haas B."/>
            <person name="Abouelleil A."/>
            <person name="Alvarado L."/>
            <person name="Arachchi H.M."/>
            <person name="Berlin A.M."/>
            <person name="Chapman S.B."/>
            <person name="Dewar J."/>
            <person name="Goldberg J."/>
            <person name="Griggs A."/>
            <person name="Gujja S."/>
            <person name="Hansen M."/>
            <person name="Howarth C."/>
            <person name="Imamovic A."/>
            <person name="Larimer J."/>
            <person name="McCowan C."/>
            <person name="Murphy C."/>
            <person name="Neiman D."/>
            <person name="Pearson M."/>
            <person name="Priest M."/>
            <person name="Roberts A."/>
            <person name="Saif S."/>
            <person name="Shea T."/>
            <person name="Sisk P."/>
            <person name="Sykes S."/>
            <person name="Wortman J."/>
            <person name="Nusbaum C."/>
            <person name="Birren B."/>
        </authorList>
    </citation>
    <scope>NUCLEOTIDE SEQUENCE [LARGE SCALE GENOMIC DNA]</scope>
    <source>
        <strain evidence="2 3">NIPH 1103</strain>
    </source>
</reference>